<dbReference type="RefSeq" id="WP_207226277.1">
    <property type="nucleotide sequence ID" value="NZ_SHLC01000001.1"/>
</dbReference>
<keyword evidence="2" id="KW-1185">Reference proteome</keyword>
<proteinExistence type="predicted"/>
<dbReference type="EMBL" id="SHLC01000001">
    <property type="protein sequence ID" value="RZU66753.1"/>
    <property type="molecule type" value="Genomic_DNA"/>
</dbReference>
<protein>
    <recommendedName>
        <fullName evidence="3">Gp6-like head-tail connector protein</fullName>
    </recommendedName>
</protein>
<dbReference type="Proteomes" id="UP000291483">
    <property type="component" value="Unassembled WGS sequence"/>
</dbReference>
<gene>
    <name evidence="1" type="ORF">EV379_3119</name>
</gene>
<name>A0A4Q8ARH8_9MICO</name>
<evidence type="ECO:0008006" key="3">
    <source>
        <dbReference type="Google" id="ProtNLM"/>
    </source>
</evidence>
<dbReference type="AlphaFoldDB" id="A0A4Q8ARH8"/>
<reference evidence="1 2" key="1">
    <citation type="submission" date="2019-02" db="EMBL/GenBank/DDBJ databases">
        <title>Sequencing the genomes of 1000 actinobacteria strains.</title>
        <authorList>
            <person name="Klenk H.-P."/>
        </authorList>
    </citation>
    <scope>NUCLEOTIDE SEQUENCE [LARGE SCALE GENOMIC DNA]</scope>
    <source>
        <strain evidence="1 2">DSM 18319</strain>
    </source>
</reference>
<sequence>MASADLITRLTDYVKADAHSVSSSDEKFIETCLDEAEALVSARVGTATVPTPILERAQIEVGSELYNRRSAPNGISQFSAPDGSAIRVARDPMVAAYPILQPYLPLGLA</sequence>
<evidence type="ECO:0000313" key="1">
    <source>
        <dbReference type="EMBL" id="RZU66753.1"/>
    </source>
</evidence>
<accession>A0A4Q8ARH8</accession>
<evidence type="ECO:0000313" key="2">
    <source>
        <dbReference type="Proteomes" id="UP000291483"/>
    </source>
</evidence>
<organism evidence="1 2">
    <name type="scientific">Microterricola gilva</name>
    <dbReference type="NCBI Taxonomy" id="393267"/>
    <lineage>
        <taxon>Bacteria</taxon>
        <taxon>Bacillati</taxon>
        <taxon>Actinomycetota</taxon>
        <taxon>Actinomycetes</taxon>
        <taxon>Micrococcales</taxon>
        <taxon>Microbacteriaceae</taxon>
        <taxon>Microterricola</taxon>
    </lineage>
</organism>
<comment type="caution">
    <text evidence="1">The sequence shown here is derived from an EMBL/GenBank/DDBJ whole genome shotgun (WGS) entry which is preliminary data.</text>
</comment>